<keyword evidence="3" id="KW-1185">Reference proteome</keyword>
<gene>
    <name evidence="2" type="ORF">RM530_03815</name>
</gene>
<feature type="compositionally biased region" description="Basic and acidic residues" evidence="1">
    <location>
        <begin position="80"/>
        <end position="99"/>
    </location>
</feature>
<evidence type="ECO:0000313" key="2">
    <source>
        <dbReference type="EMBL" id="MDT0496492.1"/>
    </source>
</evidence>
<evidence type="ECO:0000313" key="3">
    <source>
        <dbReference type="Proteomes" id="UP001254608"/>
    </source>
</evidence>
<protein>
    <submittedName>
        <fullName evidence="2">Uncharacterized protein</fullName>
    </submittedName>
</protein>
<evidence type="ECO:0000256" key="1">
    <source>
        <dbReference type="SAM" id="MobiDB-lite"/>
    </source>
</evidence>
<dbReference type="EMBL" id="JAVRIC010000004">
    <property type="protein sequence ID" value="MDT0496492.1"/>
    <property type="molecule type" value="Genomic_DNA"/>
</dbReference>
<proteinExistence type="predicted"/>
<accession>A0ABU2WF44</accession>
<organism evidence="2 3">
    <name type="scientific">Banduia mediterranea</name>
    <dbReference type="NCBI Taxonomy" id="3075609"/>
    <lineage>
        <taxon>Bacteria</taxon>
        <taxon>Pseudomonadati</taxon>
        <taxon>Pseudomonadota</taxon>
        <taxon>Gammaproteobacteria</taxon>
        <taxon>Nevskiales</taxon>
        <taxon>Algiphilaceae</taxon>
        <taxon>Banduia</taxon>
    </lineage>
</organism>
<sequence>MTPAEKLHALRDQLGVESLSPHLHAHRLGLPSYEVRAVDKHQWGQRFRWFEIVETRPRLADKVLAHTDAIIGSGPEQDAEALRQQRNADRMVDGLRARR</sequence>
<dbReference type="RefSeq" id="WP_311363884.1">
    <property type="nucleotide sequence ID" value="NZ_JAVRIC010000004.1"/>
</dbReference>
<comment type="caution">
    <text evidence="2">The sequence shown here is derived from an EMBL/GenBank/DDBJ whole genome shotgun (WGS) entry which is preliminary data.</text>
</comment>
<reference evidence="2 3" key="1">
    <citation type="submission" date="2023-09" db="EMBL/GenBank/DDBJ databases">
        <authorList>
            <person name="Rey-Velasco X."/>
        </authorList>
    </citation>
    <scope>NUCLEOTIDE SEQUENCE [LARGE SCALE GENOMIC DNA]</scope>
    <source>
        <strain evidence="2 3">W345</strain>
    </source>
</reference>
<name>A0ABU2WF44_9GAMM</name>
<dbReference type="Proteomes" id="UP001254608">
    <property type="component" value="Unassembled WGS sequence"/>
</dbReference>
<feature type="region of interest" description="Disordered" evidence="1">
    <location>
        <begin position="74"/>
        <end position="99"/>
    </location>
</feature>